<reference evidence="1" key="1">
    <citation type="submission" date="2018-05" db="EMBL/GenBank/DDBJ databases">
        <authorList>
            <person name="Lanie J.A."/>
            <person name="Ng W.-L."/>
            <person name="Kazmierczak K.M."/>
            <person name="Andrzejewski T.M."/>
            <person name="Davidsen T.M."/>
            <person name="Wayne K.J."/>
            <person name="Tettelin H."/>
            <person name="Glass J.I."/>
            <person name="Rusch D."/>
            <person name="Podicherti R."/>
            <person name="Tsui H.-C.T."/>
            <person name="Winkler M.E."/>
        </authorList>
    </citation>
    <scope>NUCLEOTIDE SEQUENCE</scope>
</reference>
<sequence length="80" mass="9473">MMIGGNKPEGLDKTRDEIFEEVEADVEKFKGQYLNHLGTWYSNKDEQSDKNELSEELFSERFREDLSLCFQMAKRLPKHD</sequence>
<proteinExistence type="predicted"/>
<name>A0A382J463_9ZZZZ</name>
<organism evidence="1">
    <name type="scientific">marine metagenome</name>
    <dbReference type="NCBI Taxonomy" id="408172"/>
    <lineage>
        <taxon>unclassified sequences</taxon>
        <taxon>metagenomes</taxon>
        <taxon>ecological metagenomes</taxon>
    </lineage>
</organism>
<protein>
    <submittedName>
        <fullName evidence="1">Uncharacterized protein</fullName>
    </submittedName>
</protein>
<evidence type="ECO:0000313" key="1">
    <source>
        <dbReference type="EMBL" id="SVC05883.1"/>
    </source>
</evidence>
<dbReference type="AlphaFoldDB" id="A0A382J463"/>
<gene>
    <name evidence="1" type="ORF">METZ01_LOCUS258737</name>
</gene>
<accession>A0A382J463</accession>
<dbReference type="EMBL" id="UINC01071172">
    <property type="protein sequence ID" value="SVC05883.1"/>
    <property type="molecule type" value="Genomic_DNA"/>
</dbReference>